<dbReference type="PANTHER" id="PTHR39426:SF1">
    <property type="entry name" value="HOMOLOGY TO DEATH-ON-CURING PROTEIN OF PHAGE P1"/>
    <property type="match status" value="1"/>
</dbReference>
<dbReference type="SUPFAM" id="SSF140931">
    <property type="entry name" value="Fic-like"/>
    <property type="match status" value="1"/>
</dbReference>
<dbReference type="RefSeq" id="WP_074637085.1">
    <property type="nucleotide sequence ID" value="NZ_CP160850.1"/>
</dbReference>
<evidence type="ECO:0000259" key="1">
    <source>
        <dbReference type="PROSITE" id="PS51459"/>
    </source>
</evidence>
<dbReference type="InterPro" id="IPR053737">
    <property type="entry name" value="Type_II_TA_Toxin"/>
</dbReference>
<evidence type="ECO:0000313" key="2">
    <source>
        <dbReference type="EMBL" id="SDX45370.1"/>
    </source>
</evidence>
<dbReference type="NCBIfam" id="TIGR01550">
    <property type="entry name" value="DOC_P1"/>
    <property type="match status" value="1"/>
</dbReference>
<organism evidence="2 3">
    <name type="scientific">Sulfitobacter pontiacus</name>
    <dbReference type="NCBI Taxonomy" id="60137"/>
    <lineage>
        <taxon>Bacteria</taxon>
        <taxon>Pseudomonadati</taxon>
        <taxon>Pseudomonadota</taxon>
        <taxon>Alphaproteobacteria</taxon>
        <taxon>Rhodobacterales</taxon>
        <taxon>Roseobacteraceae</taxon>
        <taxon>Sulfitobacter</taxon>
    </lineage>
</organism>
<evidence type="ECO:0000313" key="3">
    <source>
        <dbReference type="Proteomes" id="UP000183076"/>
    </source>
</evidence>
<proteinExistence type="predicted"/>
<dbReference type="AlphaFoldDB" id="A0A1H3BTP1"/>
<name>A0A1H3BTP1_9RHOB</name>
<dbReference type="STRING" id="60137.SAMN04488041_10779"/>
<sequence>MTEPRWVTRELVEYMHDCVLELAGGARGLRDGDLLESALARPMNLYAFGEKSLFELAACYAEAIARNHAFVDGNKRTAFFVASDFLDQNGYELQAAVDQEHADMMVELAQGKMTRADAAAHLRSHSIRTSAT</sequence>
<protein>
    <submittedName>
        <fullName evidence="2">Death on curing protein</fullName>
    </submittedName>
</protein>
<reference evidence="3" key="1">
    <citation type="submission" date="2016-10" db="EMBL/GenBank/DDBJ databases">
        <authorList>
            <person name="Varghese N."/>
            <person name="Submissions S."/>
        </authorList>
    </citation>
    <scope>NUCLEOTIDE SEQUENCE [LARGE SCALE GENOMIC DNA]</scope>
    <source>
        <strain evidence="3">DSM 10014</strain>
    </source>
</reference>
<dbReference type="GeneID" id="94022357"/>
<dbReference type="Proteomes" id="UP000183076">
    <property type="component" value="Unassembled WGS sequence"/>
</dbReference>
<feature type="domain" description="Fido" evidence="1">
    <location>
        <begin position="7"/>
        <end position="124"/>
    </location>
</feature>
<accession>A0A1H3BTP1</accession>
<dbReference type="InterPro" id="IPR003812">
    <property type="entry name" value="Fido"/>
</dbReference>
<dbReference type="Pfam" id="PF02661">
    <property type="entry name" value="Fic"/>
    <property type="match status" value="1"/>
</dbReference>
<dbReference type="PROSITE" id="PS51459">
    <property type="entry name" value="FIDO"/>
    <property type="match status" value="1"/>
</dbReference>
<gene>
    <name evidence="2" type="ORF">SAMN04488041_10779</name>
</gene>
<dbReference type="EMBL" id="FNNB01000007">
    <property type="protein sequence ID" value="SDX45370.1"/>
    <property type="molecule type" value="Genomic_DNA"/>
</dbReference>
<dbReference type="PANTHER" id="PTHR39426">
    <property type="entry name" value="HOMOLOGY TO DEATH-ON-CURING PROTEIN OF PHAGE P1"/>
    <property type="match status" value="1"/>
</dbReference>
<dbReference type="Gene3D" id="1.20.120.1870">
    <property type="entry name" value="Fic/DOC protein, Fido domain"/>
    <property type="match status" value="1"/>
</dbReference>
<dbReference type="InterPro" id="IPR006440">
    <property type="entry name" value="Doc"/>
</dbReference>
<dbReference type="InterPro" id="IPR036597">
    <property type="entry name" value="Fido-like_dom_sf"/>
</dbReference>
<dbReference type="GO" id="GO:0016301">
    <property type="term" value="F:kinase activity"/>
    <property type="evidence" value="ECO:0007669"/>
    <property type="project" value="InterPro"/>
</dbReference>
<dbReference type="PIRSF" id="PIRSF018297">
    <property type="entry name" value="Doc"/>
    <property type="match status" value="1"/>
</dbReference>